<dbReference type="PIRSF" id="PIRSF000350">
    <property type="entry name" value="Mercury_reductase_MerA"/>
    <property type="match status" value="1"/>
</dbReference>
<dbReference type="Pfam" id="PF02852">
    <property type="entry name" value="Pyr_redox_dim"/>
    <property type="match status" value="1"/>
</dbReference>
<dbReference type="Gene3D" id="3.50.50.60">
    <property type="entry name" value="FAD/NAD(P)-binding domain"/>
    <property type="match status" value="2"/>
</dbReference>
<evidence type="ECO:0000256" key="1">
    <source>
        <dbReference type="ARBA" id="ARBA00007532"/>
    </source>
</evidence>
<keyword evidence="5" id="KW-0475">Mercuric resistance</keyword>
<evidence type="ECO:0000256" key="11">
    <source>
        <dbReference type="ARBA" id="ARBA00023002"/>
    </source>
</evidence>
<feature type="binding site" evidence="16">
    <location>
        <position position="342"/>
    </location>
    <ligand>
        <name>FAD</name>
        <dbReference type="ChEBI" id="CHEBI:57692"/>
    </ligand>
</feature>
<keyword evidence="6 18" id="KW-0285">Flavoprotein</keyword>
<dbReference type="GO" id="GO:0050787">
    <property type="term" value="P:detoxification of mercury ion"/>
    <property type="evidence" value="ECO:0007669"/>
    <property type="project" value="InterPro"/>
</dbReference>
<dbReference type="GO" id="GO:0050661">
    <property type="term" value="F:NADP binding"/>
    <property type="evidence" value="ECO:0007669"/>
    <property type="project" value="InterPro"/>
</dbReference>
<evidence type="ECO:0000256" key="2">
    <source>
        <dbReference type="ARBA" id="ARBA00011738"/>
    </source>
</evidence>
<evidence type="ECO:0000313" key="21">
    <source>
        <dbReference type="EMBL" id="KJE76469.1"/>
    </source>
</evidence>
<keyword evidence="10" id="KW-0476">Mercury</keyword>
<dbReference type="EC" id="1.16.1.1" evidence="3"/>
<dbReference type="PRINTS" id="PR00368">
    <property type="entry name" value="FADPNR"/>
</dbReference>
<name>A0A0D8FU36_9ACTN</name>
<evidence type="ECO:0000256" key="3">
    <source>
        <dbReference type="ARBA" id="ARBA00012661"/>
    </source>
</evidence>
<keyword evidence="12" id="KW-1015">Disulfide bond</keyword>
<feature type="binding site" evidence="16">
    <location>
        <begin position="211"/>
        <end position="218"/>
    </location>
    <ligand>
        <name>NAD(+)</name>
        <dbReference type="ChEBI" id="CHEBI:57540"/>
    </ligand>
</feature>
<feature type="binding site" evidence="16">
    <location>
        <position position="234"/>
    </location>
    <ligand>
        <name>NAD(+)</name>
        <dbReference type="ChEBI" id="CHEBI:57540"/>
    </ligand>
</feature>
<feature type="domain" description="Pyridine nucleotide-disulphide oxidoreductase dimerisation" evidence="19">
    <location>
        <begin position="378"/>
        <end position="483"/>
    </location>
</feature>
<evidence type="ECO:0000256" key="13">
    <source>
        <dbReference type="ARBA" id="ARBA00023284"/>
    </source>
</evidence>
<sequence>MSMIYATRVIARVVVGSGPTGEDAMIDELANDYDLAIIGSGSAAFAAAIHAVTLGADVILVEQGSIGGTCVNVGCVPSKALLAAAEARHVAMAQPFEGIVTNAGPTDMPSLMAGKRNLVESLRRAKYEDLADAYGFLVMPGVASFAADGTLRVHSQAAEDEYREIKATHYLIATGASPAIPAIPGLDSVEYLTSTTAMELSLVPERLLIIGANAVGLELAQLFCRLGAKVAIVEMRDRIAADEEPEISAMLHRVLADEGIEIFTDSSIDCVVGEGDNIHLKLTRAGQSLTLEGETLLVATGRFANTASLGLEYVGVSLGGRGEIAVDDQLRTTNAKIFAAGDVTGAPQLVSVAGQHGVIAVDNALRDAGRVVDYRTLPHVIFTTPQIASVGLTHEEAVLAGYHCESRVLELNAVPRALVNRDTRGLIKIVADRLSGSVLGIHLLADGAGDAILAGVYALEAHFSVDQLASIWAPYLTIAEAIRLGAQSFTRDVTMLSCCGS</sequence>
<dbReference type="GO" id="GO:0016152">
    <property type="term" value="F:mercury (II) reductase (NADP+) activity"/>
    <property type="evidence" value="ECO:0007669"/>
    <property type="project" value="UniProtKB-EC"/>
</dbReference>
<evidence type="ECO:0000259" key="19">
    <source>
        <dbReference type="Pfam" id="PF02852"/>
    </source>
</evidence>
<evidence type="ECO:0000256" key="17">
    <source>
        <dbReference type="PIRSR" id="PIRSR000350-4"/>
    </source>
</evidence>
<evidence type="ECO:0000256" key="7">
    <source>
        <dbReference type="ARBA" id="ARBA00022723"/>
    </source>
</evidence>
<comment type="similarity">
    <text evidence="1 18">Belongs to the class-I pyridine nucleotide-disulfide oxidoreductase family.</text>
</comment>
<dbReference type="InterPro" id="IPR004099">
    <property type="entry name" value="Pyr_nucl-diS_OxRdtase_dimer"/>
</dbReference>
<dbReference type="GO" id="GO:0003955">
    <property type="term" value="F:NAD(P)H dehydrogenase (quinone) activity"/>
    <property type="evidence" value="ECO:0007669"/>
    <property type="project" value="TreeGrafter"/>
</dbReference>
<keyword evidence="22" id="KW-1185">Reference proteome</keyword>
<reference evidence="21 22" key="1">
    <citation type="submission" date="2015-01" db="EMBL/GenBank/DDBJ databases">
        <title>Draft genome of the acidophilic iron oxidizer Ferrimicrobium acidiphilum strain T23.</title>
        <authorList>
            <person name="Poehlein A."/>
            <person name="Eisen S."/>
            <person name="Schloemann M."/>
            <person name="Johnson B.D."/>
            <person name="Daniel R."/>
            <person name="Muehling M."/>
        </authorList>
    </citation>
    <scope>NUCLEOTIDE SEQUENCE [LARGE SCALE GENOMIC DNA]</scope>
    <source>
        <strain evidence="21 22">T23</strain>
    </source>
</reference>
<feature type="binding site" evidence="16">
    <location>
        <position position="79"/>
    </location>
    <ligand>
        <name>FAD</name>
        <dbReference type="ChEBI" id="CHEBI:57692"/>
    </ligand>
</feature>
<organism evidence="21 22">
    <name type="scientific">Ferrimicrobium acidiphilum DSM 19497</name>
    <dbReference type="NCBI Taxonomy" id="1121877"/>
    <lineage>
        <taxon>Bacteria</taxon>
        <taxon>Bacillati</taxon>
        <taxon>Actinomycetota</taxon>
        <taxon>Acidimicrobiia</taxon>
        <taxon>Acidimicrobiales</taxon>
        <taxon>Acidimicrobiaceae</taxon>
        <taxon>Ferrimicrobium</taxon>
    </lineage>
</organism>
<dbReference type="InterPro" id="IPR023753">
    <property type="entry name" value="FAD/NAD-binding_dom"/>
</dbReference>
<dbReference type="EMBL" id="JXUW01000016">
    <property type="protein sequence ID" value="KJE76469.1"/>
    <property type="molecule type" value="Genomic_DNA"/>
</dbReference>
<dbReference type="InterPro" id="IPR021179">
    <property type="entry name" value="Mercury_reductase_MerA"/>
</dbReference>
<comment type="catalytic activity">
    <reaction evidence="15">
        <text>Hg + NADP(+) + H(+) = Hg(2+) + NADPH</text>
        <dbReference type="Rhea" id="RHEA:23856"/>
        <dbReference type="ChEBI" id="CHEBI:15378"/>
        <dbReference type="ChEBI" id="CHEBI:16170"/>
        <dbReference type="ChEBI" id="CHEBI:16793"/>
        <dbReference type="ChEBI" id="CHEBI:57783"/>
        <dbReference type="ChEBI" id="CHEBI:58349"/>
        <dbReference type="EC" id="1.16.1.1"/>
    </reaction>
</comment>
<feature type="disulfide bond" description="Redox-active" evidence="17">
    <location>
        <begin position="70"/>
        <end position="75"/>
    </location>
</feature>
<dbReference type="InterPro" id="IPR012999">
    <property type="entry name" value="Pyr_OxRdtase_I_AS"/>
</dbReference>
<evidence type="ECO:0000256" key="16">
    <source>
        <dbReference type="PIRSR" id="PIRSR000350-3"/>
    </source>
</evidence>
<keyword evidence="16" id="KW-0547">Nucleotide-binding</keyword>
<evidence type="ECO:0000256" key="5">
    <source>
        <dbReference type="ARBA" id="ARBA00022466"/>
    </source>
</evidence>
<dbReference type="PATRIC" id="fig|1121877.4.peg.2033"/>
<accession>A0A0D8FU36</accession>
<comment type="subunit">
    <text evidence="2">Homodimer.</text>
</comment>
<proteinExistence type="inferred from homology"/>
<gene>
    <name evidence="21" type="primary">merA</name>
    <name evidence="21" type="ORF">FEAC_18310</name>
</gene>
<dbReference type="eggNOG" id="COG1249">
    <property type="taxonomic scope" value="Bacteria"/>
</dbReference>
<dbReference type="SUPFAM" id="SSF55424">
    <property type="entry name" value="FAD/NAD-linked reductases, dimerisation (C-terminal) domain"/>
    <property type="match status" value="1"/>
</dbReference>
<dbReference type="SUPFAM" id="SSF51905">
    <property type="entry name" value="FAD/NAD(P)-binding domain"/>
    <property type="match status" value="1"/>
</dbReference>
<keyword evidence="8 16" id="KW-0274">FAD</keyword>
<dbReference type="STRING" id="1121877.FEAC_18310"/>
<evidence type="ECO:0000256" key="9">
    <source>
        <dbReference type="ARBA" id="ARBA00022857"/>
    </source>
</evidence>
<dbReference type="Proteomes" id="UP000032336">
    <property type="component" value="Unassembled WGS sequence"/>
</dbReference>
<dbReference type="InterPro" id="IPR036188">
    <property type="entry name" value="FAD/NAD-bd_sf"/>
</dbReference>
<dbReference type="GO" id="GO:0050660">
    <property type="term" value="F:flavin adenine dinucleotide binding"/>
    <property type="evidence" value="ECO:0007669"/>
    <property type="project" value="InterPro"/>
</dbReference>
<feature type="domain" description="FAD/NAD(P)-binding" evidence="20">
    <location>
        <begin position="33"/>
        <end position="357"/>
    </location>
</feature>
<dbReference type="InterPro" id="IPR016156">
    <property type="entry name" value="FAD/NAD-linked_Rdtase_dimer_sf"/>
</dbReference>
<keyword evidence="16" id="KW-0520">NAD</keyword>
<dbReference type="GO" id="GO:0016668">
    <property type="term" value="F:oxidoreductase activity, acting on a sulfur group of donors, NAD(P) as acceptor"/>
    <property type="evidence" value="ECO:0007669"/>
    <property type="project" value="InterPro"/>
</dbReference>
<dbReference type="PROSITE" id="PS00076">
    <property type="entry name" value="PYRIDINE_REDOX_1"/>
    <property type="match status" value="1"/>
</dbReference>
<dbReference type="PANTHER" id="PTHR43014:SF4">
    <property type="entry name" value="PYRIDINE NUCLEOTIDE-DISULFIDE OXIDOREDUCTASE RCLA-RELATED"/>
    <property type="match status" value="1"/>
</dbReference>
<evidence type="ECO:0000256" key="10">
    <source>
        <dbReference type="ARBA" id="ARBA00022914"/>
    </source>
</evidence>
<dbReference type="PANTHER" id="PTHR43014">
    <property type="entry name" value="MERCURIC REDUCTASE"/>
    <property type="match status" value="1"/>
</dbReference>
<dbReference type="PRINTS" id="PR00411">
    <property type="entry name" value="PNDRDTASEI"/>
</dbReference>
<evidence type="ECO:0000256" key="8">
    <source>
        <dbReference type="ARBA" id="ARBA00022827"/>
    </source>
</evidence>
<keyword evidence="11 18" id="KW-0560">Oxidoreductase</keyword>
<evidence type="ECO:0000313" key="22">
    <source>
        <dbReference type="Proteomes" id="UP000032336"/>
    </source>
</evidence>
<evidence type="ECO:0000259" key="20">
    <source>
        <dbReference type="Pfam" id="PF07992"/>
    </source>
</evidence>
<evidence type="ECO:0000256" key="18">
    <source>
        <dbReference type="RuleBase" id="RU003691"/>
    </source>
</evidence>
<dbReference type="NCBIfam" id="TIGR02053">
    <property type="entry name" value="MerA"/>
    <property type="match status" value="1"/>
</dbReference>
<comment type="cofactor">
    <cofactor evidence="16">
        <name>FAD</name>
        <dbReference type="ChEBI" id="CHEBI:57692"/>
    </cofactor>
    <text evidence="16">Binds 1 FAD per subunit.</text>
</comment>
<evidence type="ECO:0000256" key="6">
    <source>
        <dbReference type="ARBA" id="ARBA00022630"/>
    </source>
</evidence>
<evidence type="ECO:0000256" key="15">
    <source>
        <dbReference type="ARBA" id="ARBA00048984"/>
    </source>
</evidence>
<dbReference type="Pfam" id="PF07992">
    <property type="entry name" value="Pyr_redox_2"/>
    <property type="match status" value="1"/>
</dbReference>
<evidence type="ECO:0000256" key="14">
    <source>
        <dbReference type="ARBA" id="ARBA00031725"/>
    </source>
</evidence>
<dbReference type="Gene3D" id="3.30.390.30">
    <property type="match status" value="1"/>
</dbReference>
<dbReference type="InterPro" id="IPR001100">
    <property type="entry name" value="Pyr_nuc-diS_OxRdtase"/>
</dbReference>
<dbReference type="AlphaFoldDB" id="A0A0D8FU36"/>
<keyword evidence="7" id="KW-0479">Metal-binding</keyword>
<feature type="binding site" evidence="16">
    <location>
        <position position="301"/>
    </location>
    <ligand>
        <name>NAD(+)</name>
        <dbReference type="ChEBI" id="CHEBI:57540"/>
    </ligand>
</feature>
<comment type="caution">
    <text evidence="21">The sequence shown here is derived from an EMBL/GenBank/DDBJ whole genome shotgun (WGS) entry which is preliminary data.</text>
</comment>
<evidence type="ECO:0000256" key="12">
    <source>
        <dbReference type="ARBA" id="ARBA00023157"/>
    </source>
</evidence>
<keyword evidence="9" id="KW-0521">NADP</keyword>
<protein>
    <recommendedName>
        <fullName evidence="4">Mercuric reductase</fullName>
        <ecNumber evidence="3">1.16.1.1</ecNumber>
    </recommendedName>
    <alternativeName>
        <fullName evidence="14">Hg(II) reductase</fullName>
    </alternativeName>
</protein>
<keyword evidence="13 18" id="KW-0676">Redox-active center</keyword>
<dbReference type="GO" id="GO:0045340">
    <property type="term" value="F:mercury ion binding"/>
    <property type="evidence" value="ECO:0007669"/>
    <property type="project" value="InterPro"/>
</dbReference>
<evidence type="ECO:0000256" key="4">
    <source>
        <dbReference type="ARBA" id="ARBA00014791"/>
    </source>
</evidence>